<dbReference type="Proteomes" id="UP000616151">
    <property type="component" value="Unassembled WGS sequence"/>
</dbReference>
<accession>A0ACC5RCB4</accession>
<name>A0ACC5RCB4_9HYPH</name>
<proteinExistence type="predicted"/>
<reference evidence="1" key="1">
    <citation type="submission" date="2021-01" db="EMBL/GenBank/DDBJ databases">
        <authorList>
            <person name="Sun Q."/>
        </authorList>
    </citation>
    <scope>NUCLEOTIDE SEQUENCE</scope>
    <source>
        <strain evidence="1">YIM B02566</strain>
    </source>
</reference>
<comment type="caution">
    <text evidence="1">The sequence shown here is derived from an EMBL/GenBank/DDBJ whole genome shotgun (WGS) entry which is preliminary data.</text>
</comment>
<organism evidence="1 2">
    <name type="scientific">Taklimakanibacter albus</name>
    <dbReference type="NCBI Taxonomy" id="2800327"/>
    <lineage>
        <taxon>Bacteria</taxon>
        <taxon>Pseudomonadati</taxon>
        <taxon>Pseudomonadota</taxon>
        <taxon>Alphaproteobacteria</taxon>
        <taxon>Hyphomicrobiales</taxon>
        <taxon>Aestuariivirgaceae</taxon>
        <taxon>Taklimakanibacter</taxon>
    </lineage>
</organism>
<evidence type="ECO:0000313" key="1">
    <source>
        <dbReference type="EMBL" id="MBK1870257.1"/>
    </source>
</evidence>
<keyword evidence="2" id="KW-1185">Reference proteome</keyword>
<protein>
    <submittedName>
        <fullName evidence="1">GGDEF domain-containing protein</fullName>
    </submittedName>
</protein>
<evidence type="ECO:0000313" key="2">
    <source>
        <dbReference type="Proteomes" id="UP000616151"/>
    </source>
</evidence>
<gene>
    <name evidence="1" type="ORF">JHL16_28095</name>
</gene>
<dbReference type="EMBL" id="JAENHL010000008">
    <property type="protein sequence ID" value="MBK1870257.1"/>
    <property type="molecule type" value="Genomic_DNA"/>
</dbReference>
<sequence>MDPSTVFITISLIMYANGGVLGLIHRDLPATLRPSAKSWQTGTLLIALGCTIFAFPTVLPMPVTVVLANGLFLLGLTAYLWSLQKFFGMRHKPLLLLPAGLAILGVFWFSAFHPNTEVRILIISAAWLWLMVASVMTLTTKLHPEWALSRKMLLSIFVAVLAFTAARALYYAQLRIAPDFSITGNAHWLNLATPIFMTLLPVIGTTAFALMCSDRIRRQWEHAASTDHLTGLPNRRTLTDAGNECFAKAAGQGPGFAVAVLDIDRFKAINDTYGHADGDNALIHVAFRLKVETRKGDFIARSGGEEFVVLLGDLQPAGAEATAERLRLAVEQDMFSIGDDMVPLTISIGVALYNADDRNFTETLRRADKALYLAKSQGRNRVELAV</sequence>